<protein>
    <submittedName>
        <fullName evidence="1">Uncharacterized protein</fullName>
    </submittedName>
</protein>
<comment type="caution">
    <text evidence="1">The sequence shown here is derived from an EMBL/GenBank/DDBJ whole genome shotgun (WGS) entry which is preliminary data.</text>
</comment>
<sequence>MGILGYNEVTYYYHQRHFLFPSIVLYWQSYQKKILESQKGKEVVLAGDGQHDSMGHSAKKQKQQCIKKVRLKSLIWTALNMADFVFQEENPRFLQRNVEEEDVDIDHLAINLPVDDERTEEVLKSFIGNAVNLGTRKGQTWHRETWNFLILAWNPCIILTMLCNVVRRQLCDYFSHHGHVVLPAGDDASHIIIGHTKPIPTPTFIAGLRHAGVGFIRIINFGMKQPLNQLPPLPRDLLLCAATNSGYPENEYDISVSHRDPFLYLLKSFAPYPPGVTVHQYPILTPLSPLSSPVTTRQGSALFNTLNSIMNVLSVNHHHLVGGIRLEVRVRMNHVSDAVDHVLERQ</sequence>
<name>A0A6S7HU85_PARCT</name>
<evidence type="ECO:0000313" key="2">
    <source>
        <dbReference type="Proteomes" id="UP001152795"/>
    </source>
</evidence>
<dbReference type="AlphaFoldDB" id="A0A6S7HU85"/>
<dbReference type="Proteomes" id="UP001152795">
    <property type="component" value="Unassembled WGS sequence"/>
</dbReference>
<gene>
    <name evidence="1" type="ORF">PACLA_8A025436</name>
</gene>
<dbReference type="EMBL" id="CACRXK020005843">
    <property type="protein sequence ID" value="CAB4007593.1"/>
    <property type="molecule type" value="Genomic_DNA"/>
</dbReference>
<reference evidence="1" key="1">
    <citation type="submission" date="2020-04" db="EMBL/GenBank/DDBJ databases">
        <authorList>
            <person name="Alioto T."/>
            <person name="Alioto T."/>
            <person name="Gomez Garrido J."/>
        </authorList>
    </citation>
    <scope>NUCLEOTIDE SEQUENCE</scope>
    <source>
        <strain evidence="1">A484AB</strain>
    </source>
</reference>
<organism evidence="1 2">
    <name type="scientific">Paramuricea clavata</name>
    <name type="common">Red gorgonian</name>
    <name type="synonym">Violescent sea-whip</name>
    <dbReference type="NCBI Taxonomy" id="317549"/>
    <lineage>
        <taxon>Eukaryota</taxon>
        <taxon>Metazoa</taxon>
        <taxon>Cnidaria</taxon>
        <taxon>Anthozoa</taxon>
        <taxon>Octocorallia</taxon>
        <taxon>Malacalcyonacea</taxon>
        <taxon>Plexauridae</taxon>
        <taxon>Paramuricea</taxon>
    </lineage>
</organism>
<keyword evidence="2" id="KW-1185">Reference proteome</keyword>
<proteinExistence type="predicted"/>
<accession>A0A6S7HU85</accession>
<evidence type="ECO:0000313" key="1">
    <source>
        <dbReference type="EMBL" id="CAB4007593.1"/>
    </source>
</evidence>